<evidence type="ECO:0000313" key="4">
    <source>
        <dbReference type="Proteomes" id="UP000569732"/>
    </source>
</evidence>
<reference evidence="3 4" key="1">
    <citation type="submission" date="2020-07" db="EMBL/GenBank/DDBJ databases">
        <title>Endozoicomonas sp. nov., isolated from sediment.</title>
        <authorList>
            <person name="Gu T."/>
        </authorList>
    </citation>
    <scope>NUCLEOTIDE SEQUENCE [LARGE SCALE GENOMIC DNA]</scope>
    <source>
        <strain evidence="3 4">SM1973</strain>
    </source>
</reference>
<name>A0A853IAR4_9GAMM</name>
<accession>A0A853IAR4</accession>
<protein>
    <recommendedName>
        <fullName evidence="2">Hypersensitivity response secretion-like HrpJ domain-containing protein</fullName>
    </recommendedName>
</protein>
<sequence>MNHISSVTNQPLGNNIASGQPLSGSAQGNYQGQQVRLLDAKPFTASVAEEMSFAASEKRESDSLRNRKINDRFGGKSAVQQVAEDYLKLVAKTPQAEAMRRFAENLLDGFFRNPQQTMQQLKNFSSDISDQYLILKLAAQLAGEMLARDKQAKDKLKNKNQLQMAKAHFEGLAEQLLNSSENAEASIIAGININQVVSSPAGQALNSAQNLKDFYRETIFDTNNLLSAYEHILNHCSEGQLEQGIALLLRGLAADYNAQHSSIEKPKLQLIMSSMQKLKTLTTIRESALGLFSQFSRLQPQVTHQGIMAGG</sequence>
<gene>
    <name evidence="3" type="ORF">H0A36_09960</name>
</gene>
<dbReference type="GO" id="GO:0019867">
    <property type="term" value="C:outer membrane"/>
    <property type="evidence" value="ECO:0007669"/>
    <property type="project" value="InterPro"/>
</dbReference>
<dbReference type="Gene3D" id="1.10.150.630">
    <property type="match status" value="1"/>
</dbReference>
<dbReference type="Proteomes" id="UP000569732">
    <property type="component" value="Unassembled WGS sequence"/>
</dbReference>
<evidence type="ECO:0000259" key="2">
    <source>
        <dbReference type="Pfam" id="PF07201"/>
    </source>
</evidence>
<proteinExistence type="predicted"/>
<comment type="caution">
    <text evidence="3">The sequence shown here is derived from an EMBL/GenBank/DDBJ whole genome shotgun (WGS) entry which is preliminary data.</text>
</comment>
<evidence type="ECO:0000256" key="1">
    <source>
        <dbReference type="SAM" id="MobiDB-lite"/>
    </source>
</evidence>
<feature type="domain" description="Hypersensitivity response secretion-like HrpJ" evidence="2">
    <location>
        <begin position="53"/>
        <end position="234"/>
    </location>
</feature>
<dbReference type="InterPro" id="IPR010812">
    <property type="entry name" value="HrpJ-like"/>
</dbReference>
<keyword evidence="4" id="KW-1185">Reference proteome</keyword>
<dbReference type="Pfam" id="PF07201">
    <property type="entry name" value="HrpJ"/>
    <property type="match status" value="1"/>
</dbReference>
<dbReference type="SUPFAM" id="SSF140591">
    <property type="entry name" value="Type III secretion system domain"/>
    <property type="match status" value="1"/>
</dbReference>
<dbReference type="AlphaFoldDB" id="A0A853IAR4"/>
<organism evidence="3 4">
    <name type="scientific">Spartinivicinus marinus</name>
    <dbReference type="NCBI Taxonomy" id="2994442"/>
    <lineage>
        <taxon>Bacteria</taxon>
        <taxon>Pseudomonadati</taxon>
        <taxon>Pseudomonadota</taxon>
        <taxon>Gammaproteobacteria</taxon>
        <taxon>Oceanospirillales</taxon>
        <taxon>Zooshikellaceae</taxon>
        <taxon>Spartinivicinus</taxon>
    </lineage>
</organism>
<dbReference type="GO" id="GO:0046903">
    <property type="term" value="P:secretion"/>
    <property type="evidence" value="ECO:0007669"/>
    <property type="project" value="InterPro"/>
</dbReference>
<evidence type="ECO:0000313" key="3">
    <source>
        <dbReference type="EMBL" id="NYZ66335.1"/>
    </source>
</evidence>
<dbReference type="EMBL" id="JACCKB010000012">
    <property type="protein sequence ID" value="NYZ66335.1"/>
    <property type="molecule type" value="Genomic_DNA"/>
</dbReference>
<dbReference type="RefSeq" id="WP_180568359.1">
    <property type="nucleotide sequence ID" value="NZ_JACCKB010000012.1"/>
</dbReference>
<feature type="region of interest" description="Disordered" evidence="1">
    <location>
        <begin position="1"/>
        <end position="30"/>
    </location>
</feature>